<gene>
    <name evidence="1" type="ORF">K503DRAFT_701624</name>
</gene>
<keyword evidence="2" id="KW-1185">Reference proteome</keyword>
<dbReference type="Proteomes" id="UP000092154">
    <property type="component" value="Unassembled WGS sequence"/>
</dbReference>
<protein>
    <submittedName>
        <fullName evidence="1">Uncharacterized protein</fullName>
    </submittedName>
</protein>
<dbReference type="EMBL" id="KV448932">
    <property type="protein sequence ID" value="OAX32726.1"/>
    <property type="molecule type" value="Genomic_DNA"/>
</dbReference>
<dbReference type="AlphaFoldDB" id="A0A1B7MJF9"/>
<sequence length="74" mass="7863">MSDNTGFGSGGTSTILTVGPPVANNNCNTTISPPDFFFSTPLELQQCNDYSFTTYDGAVLPVTITVRPSSTLPW</sequence>
<evidence type="ECO:0000313" key="1">
    <source>
        <dbReference type="EMBL" id="OAX32726.1"/>
    </source>
</evidence>
<organism evidence="1 2">
    <name type="scientific">Rhizopogon vinicolor AM-OR11-026</name>
    <dbReference type="NCBI Taxonomy" id="1314800"/>
    <lineage>
        <taxon>Eukaryota</taxon>
        <taxon>Fungi</taxon>
        <taxon>Dikarya</taxon>
        <taxon>Basidiomycota</taxon>
        <taxon>Agaricomycotina</taxon>
        <taxon>Agaricomycetes</taxon>
        <taxon>Agaricomycetidae</taxon>
        <taxon>Boletales</taxon>
        <taxon>Suillineae</taxon>
        <taxon>Rhizopogonaceae</taxon>
        <taxon>Rhizopogon</taxon>
    </lineage>
</organism>
<dbReference type="OrthoDB" id="2591431at2759"/>
<accession>A0A1B7MJF9</accession>
<dbReference type="InParanoid" id="A0A1B7MJF9"/>
<evidence type="ECO:0000313" key="2">
    <source>
        <dbReference type="Proteomes" id="UP000092154"/>
    </source>
</evidence>
<reference evidence="1 2" key="1">
    <citation type="submission" date="2016-06" db="EMBL/GenBank/DDBJ databases">
        <title>Comparative genomics of the ectomycorrhizal sister species Rhizopogon vinicolor and Rhizopogon vesiculosus (Basidiomycota: Boletales) reveals a divergence of the mating type B locus.</title>
        <authorList>
            <consortium name="DOE Joint Genome Institute"/>
            <person name="Mujic A.B."/>
            <person name="Kuo A."/>
            <person name="Tritt A."/>
            <person name="Lipzen A."/>
            <person name="Chen C."/>
            <person name="Johnson J."/>
            <person name="Sharma A."/>
            <person name="Barry K."/>
            <person name="Grigoriev I.V."/>
            <person name="Spatafora J.W."/>
        </authorList>
    </citation>
    <scope>NUCLEOTIDE SEQUENCE [LARGE SCALE GENOMIC DNA]</scope>
    <source>
        <strain evidence="1 2">AM-OR11-026</strain>
    </source>
</reference>
<name>A0A1B7MJF9_9AGAM</name>
<proteinExistence type="predicted"/>